<evidence type="ECO:0000313" key="4">
    <source>
        <dbReference type="Proteomes" id="UP000634647"/>
    </source>
</evidence>
<name>A0AAN4UVC0_9RHOB</name>
<proteinExistence type="predicted"/>
<comment type="caution">
    <text evidence="1">The sequence shown here is derived from an EMBL/GenBank/DDBJ whole genome shotgun (WGS) entry which is preliminary data.</text>
</comment>
<dbReference type="EMBL" id="FNOB01000035">
    <property type="protein sequence ID" value="SDX86783.1"/>
    <property type="molecule type" value="Genomic_DNA"/>
</dbReference>
<dbReference type="Proteomes" id="UP000199541">
    <property type="component" value="Unassembled WGS sequence"/>
</dbReference>
<sequence length="74" mass="7601">MKPVVAHSVEAPDGLRCVDILQGSAGGFAHVECRLDPGDGHGWRRLGAPSRGAGGAAEVLDAARRDIDRLAGNA</sequence>
<dbReference type="EMBL" id="BNAB01000033">
    <property type="protein sequence ID" value="GHE06158.1"/>
    <property type="molecule type" value="Genomic_DNA"/>
</dbReference>
<evidence type="ECO:0000313" key="2">
    <source>
        <dbReference type="EMBL" id="SDX86783.1"/>
    </source>
</evidence>
<accession>A0AAN4UVC0</accession>
<protein>
    <submittedName>
        <fullName evidence="1">Uncharacterized protein</fullName>
    </submittedName>
</protein>
<organism evidence="1 4">
    <name type="scientific">Allgaiera indica</name>
    <dbReference type="NCBI Taxonomy" id="765699"/>
    <lineage>
        <taxon>Bacteria</taxon>
        <taxon>Pseudomonadati</taxon>
        <taxon>Pseudomonadota</taxon>
        <taxon>Alphaproteobacteria</taxon>
        <taxon>Rhodobacterales</taxon>
        <taxon>Paracoccaceae</taxon>
        <taxon>Allgaiera</taxon>
    </lineage>
</organism>
<evidence type="ECO:0000313" key="3">
    <source>
        <dbReference type="Proteomes" id="UP000199541"/>
    </source>
</evidence>
<dbReference type="AlphaFoldDB" id="A0AAN4UVC0"/>
<keyword evidence="3" id="KW-1185">Reference proteome</keyword>
<reference evidence="1" key="3">
    <citation type="submission" date="2023-06" db="EMBL/GenBank/DDBJ databases">
        <authorList>
            <person name="Sun Q."/>
            <person name="Zhou Y."/>
        </authorList>
    </citation>
    <scope>NUCLEOTIDE SEQUENCE</scope>
    <source>
        <strain evidence="1">CGMCC 1.10859</strain>
    </source>
</reference>
<reference evidence="2 3" key="2">
    <citation type="submission" date="2016-10" db="EMBL/GenBank/DDBJ databases">
        <authorList>
            <person name="Varghese N."/>
            <person name="Submissions S."/>
        </authorList>
    </citation>
    <scope>NUCLEOTIDE SEQUENCE [LARGE SCALE GENOMIC DNA]</scope>
    <source>
        <strain evidence="2 3">DSM 24802</strain>
    </source>
</reference>
<dbReference type="Proteomes" id="UP000634647">
    <property type="component" value="Unassembled WGS sequence"/>
</dbReference>
<dbReference type="RefSeq" id="WP_035840371.1">
    <property type="nucleotide sequence ID" value="NZ_BNAB01000033.1"/>
</dbReference>
<reference evidence="1" key="1">
    <citation type="journal article" date="2014" name="Int. J. Syst. Evol. Microbiol.">
        <title>Complete genome sequence of Corynebacterium casei LMG S-19264T (=DSM 44701T), isolated from a smear-ripened cheese.</title>
        <authorList>
            <consortium name="US DOE Joint Genome Institute (JGI-PGF)"/>
            <person name="Walter F."/>
            <person name="Albersmeier A."/>
            <person name="Kalinowski J."/>
            <person name="Ruckert C."/>
        </authorList>
    </citation>
    <scope>NUCLEOTIDE SEQUENCE</scope>
    <source>
        <strain evidence="1">CGMCC 1.10859</strain>
    </source>
</reference>
<gene>
    <name evidence="1" type="ORF">GCM10008024_39660</name>
    <name evidence="2" type="ORF">SAMN05444006_13526</name>
</gene>
<evidence type="ECO:0000313" key="1">
    <source>
        <dbReference type="EMBL" id="GHE06158.1"/>
    </source>
</evidence>